<evidence type="ECO:0000313" key="2">
    <source>
        <dbReference type="EMBL" id="VDL78167.1"/>
    </source>
</evidence>
<dbReference type="WBParaSite" id="NBR_0001457701-mRNA-1">
    <property type="protein sequence ID" value="NBR_0001457701-mRNA-1"/>
    <property type="gene ID" value="NBR_0001457701"/>
</dbReference>
<gene>
    <name evidence="2" type="ORF">NBR_LOCUS14578</name>
</gene>
<accession>A0A0N4YD95</accession>
<sequence length="75" mass="8376">MSMSQLLEKALEINSDPLVNELLLAPKTRIPFEVKEAIEKDKHDHAIVISGLQEAPESTPASERQDDLQKKALLI</sequence>
<proteinExistence type="predicted"/>
<evidence type="ECO:0000313" key="3">
    <source>
        <dbReference type="Proteomes" id="UP000271162"/>
    </source>
</evidence>
<feature type="compositionally biased region" description="Basic and acidic residues" evidence="1">
    <location>
        <begin position="63"/>
        <end position="75"/>
    </location>
</feature>
<reference evidence="4" key="1">
    <citation type="submission" date="2017-02" db="UniProtKB">
        <authorList>
            <consortium name="WormBaseParasite"/>
        </authorList>
    </citation>
    <scope>IDENTIFICATION</scope>
</reference>
<name>A0A0N4YD95_NIPBR</name>
<dbReference type="Proteomes" id="UP000271162">
    <property type="component" value="Unassembled WGS sequence"/>
</dbReference>
<dbReference type="AlphaFoldDB" id="A0A0N4YD95"/>
<keyword evidence="3" id="KW-1185">Reference proteome</keyword>
<reference evidence="2 3" key="2">
    <citation type="submission" date="2018-11" db="EMBL/GenBank/DDBJ databases">
        <authorList>
            <consortium name="Pathogen Informatics"/>
        </authorList>
    </citation>
    <scope>NUCLEOTIDE SEQUENCE [LARGE SCALE GENOMIC DNA]</scope>
</reference>
<feature type="region of interest" description="Disordered" evidence="1">
    <location>
        <begin position="52"/>
        <end position="75"/>
    </location>
</feature>
<evidence type="ECO:0000256" key="1">
    <source>
        <dbReference type="SAM" id="MobiDB-lite"/>
    </source>
</evidence>
<organism evidence="4">
    <name type="scientific">Nippostrongylus brasiliensis</name>
    <name type="common">Rat hookworm</name>
    <dbReference type="NCBI Taxonomy" id="27835"/>
    <lineage>
        <taxon>Eukaryota</taxon>
        <taxon>Metazoa</taxon>
        <taxon>Ecdysozoa</taxon>
        <taxon>Nematoda</taxon>
        <taxon>Chromadorea</taxon>
        <taxon>Rhabditida</taxon>
        <taxon>Rhabditina</taxon>
        <taxon>Rhabditomorpha</taxon>
        <taxon>Strongyloidea</taxon>
        <taxon>Heligmosomidae</taxon>
        <taxon>Nippostrongylus</taxon>
    </lineage>
</organism>
<protein>
    <submittedName>
        <fullName evidence="4">Reverse transcriptase domain-containing protein</fullName>
    </submittedName>
</protein>
<dbReference type="EMBL" id="UYSL01021414">
    <property type="protein sequence ID" value="VDL78167.1"/>
    <property type="molecule type" value="Genomic_DNA"/>
</dbReference>
<evidence type="ECO:0000313" key="4">
    <source>
        <dbReference type="WBParaSite" id="NBR_0001457701-mRNA-1"/>
    </source>
</evidence>